<evidence type="ECO:0000256" key="7">
    <source>
        <dbReference type="SAM" id="MobiDB-lite"/>
    </source>
</evidence>
<feature type="coiled-coil region" evidence="6">
    <location>
        <begin position="77"/>
        <end position="147"/>
    </location>
</feature>
<evidence type="ECO:0000256" key="3">
    <source>
        <dbReference type="ARBA" id="ARBA00023125"/>
    </source>
</evidence>
<proteinExistence type="predicted"/>
<keyword evidence="2" id="KW-0805">Transcription regulation</keyword>
<evidence type="ECO:0000313" key="9">
    <source>
        <dbReference type="EMBL" id="MED6112123.1"/>
    </source>
</evidence>
<keyword evidence="4" id="KW-0804">Transcription</keyword>
<comment type="subcellular location">
    <subcellularLocation>
        <location evidence="1">Nucleus</location>
    </subcellularLocation>
</comment>
<reference evidence="9 10" key="1">
    <citation type="journal article" date="2023" name="Plants (Basel)">
        <title>Bridging the Gap: Combining Genomics and Transcriptomics Approaches to Understand Stylosanthes scabra, an Orphan Legume from the Brazilian Caatinga.</title>
        <authorList>
            <person name="Ferreira-Neto J.R.C."/>
            <person name="da Silva M.D."/>
            <person name="Binneck E."/>
            <person name="de Melo N.F."/>
            <person name="da Silva R.H."/>
            <person name="de Melo A.L.T.M."/>
            <person name="Pandolfi V."/>
            <person name="Bustamante F.O."/>
            <person name="Brasileiro-Vidal A.C."/>
            <person name="Benko-Iseppon A.M."/>
        </authorList>
    </citation>
    <scope>NUCLEOTIDE SEQUENCE [LARGE SCALE GENOMIC DNA]</scope>
    <source>
        <tissue evidence="9">Leaves</tissue>
    </source>
</reference>
<feature type="domain" description="MADS-box" evidence="8">
    <location>
        <begin position="1"/>
        <end position="53"/>
    </location>
</feature>
<accession>A0ABU6QKP3</accession>
<dbReference type="SUPFAM" id="SSF55455">
    <property type="entry name" value="SRF-like"/>
    <property type="match status" value="1"/>
</dbReference>
<dbReference type="InterPro" id="IPR036879">
    <property type="entry name" value="TF_MADSbox_sf"/>
</dbReference>
<keyword evidence="10" id="KW-1185">Reference proteome</keyword>
<evidence type="ECO:0000256" key="5">
    <source>
        <dbReference type="ARBA" id="ARBA00023242"/>
    </source>
</evidence>
<evidence type="ECO:0000256" key="2">
    <source>
        <dbReference type="ARBA" id="ARBA00023015"/>
    </source>
</evidence>
<dbReference type="PROSITE" id="PS50066">
    <property type="entry name" value="MADS_BOX_2"/>
    <property type="match status" value="1"/>
</dbReference>
<keyword evidence="5" id="KW-0539">Nucleus</keyword>
<dbReference type="PRINTS" id="PR00404">
    <property type="entry name" value="MADSDOMAIN"/>
</dbReference>
<feature type="region of interest" description="Disordered" evidence="7">
    <location>
        <begin position="295"/>
        <end position="320"/>
    </location>
</feature>
<dbReference type="InterPro" id="IPR002100">
    <property type="entry name" value="TF_MADSbox"/>
</dbReference>
<protein>
    <recommendedName>
        <fullName evidence="8">MADS-box domain-containing protein</fullName>
    </recommendedName>
</protein>
<dbReference type="Gene3D" id="3.40.1810.10">
    <property type="entry name" value="Transcription factor, MADS-box"/>
    <property type="match status" value="1"/>
</dbReference>
<evidence type="ECO:0000256" key="4">
    <source>
        <dbReference type="ARBA" id="ARBA00023163"/>
    </source>
</evidence>
<evidence type="ECO:0000313" key="10">
    <source>
        <dbReference type="Proteomes" id="UP001341840"/>
    </source>
</evidence>
<name>A0ABU6QKP3_9FABA</name>
<keyword evidence="3" id="KW-0238">DNA-binding</keyword>
<dbReference type="EMBL" id="JASCZI010000499">
    <property type="protein sequence ID" value="MED6112123.1"/>
    <property type="molecule type" value="Genomic_DNA"/>
</dbReference>
<gene>
    <name evidence="9" type="ORF">PIB30_058809</name>
</gene>
<comment type="caution">
    <text evidence="9">The sequence shown here is derived from an EMBL/GenBank/DDBJ whole genome shotgun (WGS) entry which is preliminary data.</text>
</comment>
<keyword evidence="6" id="KW-0175">Coiled coil</keyword>
<organism evidence="9 10">
    <name type="scientific">Stylosanthes scabra</name>
    <dbReference type="NCBI Taxonomy" id="79078"/>
    <lineage>
        <taxon>Eukaryota</taxon>
        <taxon>Viridiplantae</taxon>
        <taxon>Streptophyta</taxon>
        <taxon>Embryophyta</taxon>
        <taxon>Tracheophyta</taxon>
        <taxon>Spermatophyta</taxon>
        <taxon>Magnoliopsida</taxon>
        <taxon>eudicotyledons</taxon>
        <taxon>Gunneridae</taxon>
        <taxon>Pentapetalae</taxon>
        <taxon>rosids</taxon>
        <taxon>fabids</taxon>
        <taxon>Fabales</taxon>
        <taxon>Fabaceae</taxon>
        <taxon>Papilionoideae</taxon>
        <taxon>50 kb inversion clade</taxon>
        <taxon>dalbergioids sensu lato</taxon>
        <taxon>Dalbergieae</taxon>
        <taxon>Pterocarpus clade</taxon>
        <taxon>Stylosanthes</taxon>
    </lineage>
</organism>
<dbReference type="InterPro" id="IPR050142">
    <property type="entry name" value="MADS-box/MEF2_TF"/>
</dbReference>
<evidence type="ECO:0000256" key="6">
    <source>
        <dbReference type="SAM" id="Coils"/>
    </source>
</evidence>
<evidence type="ECO:0000256" key="1">
    <source>
        <dbReference type="ARBA" id="ARBA00004123"/>
    </source>
</evidence>
<sequence>MGRVKLKIKRLENINGRQATYAKRKNGIIKKATELSILCDIDIILLMFSPNGKPSLCRGRRSSFEEVIAKFSQQTPQERAKRKLESLEDLSNQARLLQTQISETQKRLSQWKEFEKINNVEQLEQMENSLRDSINQIRNRKEHIKNQQIVSLQCNNQFNDMHIPFRMGAEQHLQPLPWIGNGDSPNLVLPDESSLLLHKDVEGSGSSSFGSYASYIGSSSKTDISNSGQENGVLSDLSSTNAPLRLPLNNGHQFPYMPSYNFNLLNDFKFQAAPEMNQHHHQPQENHNLSYHQHVNNGSFEAPRNTYDSNHHHHHHGWASTSGPCAVTMFDEHLYAQQPN</sequence>
<evidence type="ECO:0000259" key="8">
    <source>
        <dbReference type="PROSITE" id="PS50066"/>
    </source>
</evidence>
<dbReference type="SMART" id="SM00432">
    <property type="entry name" value="MADS"/>
    <property type="match status" value="1"/>
</dbReference>
<dbReference type="Pfam" id="PF00319">
    <property type="entry name" value="SRF-TF"/>
    <property type="match status" value="1"/>
</dbReference>
<dbReference type="PANTHER" id="PTHR48019">
    <property type="entry name" value="SERUM RESPONSE FACTOR HOMOLOG"/>
    <property type="match status" value="1"/>
</dbReference>
<dbReference type="Proteomes" id="UP001341840">
    <property type="component" value="Unassembled WGS sequence"/>
</dbReference>